<dbReference type="PANTHER" id="PTHR40980">
    <property type="entry name" value="PLUG DOMAIN-CONTAINING PROTEIN"/>
    <property type="match status" value="1"/>
</dbReference>
<keyword evidence="6" id="KW-1185">Reference proteome</keyword>
<protein>
    <submittedName>
        <fullName evidence="5">TonB-dependent receptor</fullName>
    </submittedName>
</protein>
<gene>
    <name evidence="5" type="ORF">EWM59_00730</name>
</gene>
<evidence type="ECO:0000313" key="6">
    <source>
        <dbReference type="Proteomes" id="UP000293162"/>
    </source>
</evidence>
<dbReference type="EMBL" id="SEWF01000001">
    <property type="protein sequence ID" value="RYU97680.1"/>
    <property type="molecule type" value="Genomic_DNA"/>
</dbReference>
<dbReference type="SUPFAM" id="SSF56935">
    <property type="entry name" value="Porins"/>
    <property type="match status" value="1"/>
</dbReference>
<dbReference type="Gene3D" id="2.170.130.10">
    <property type="entry name" value="TonB-dependent receptor, plug domain"/>
    <property type="match status" value="1"/>
</dbReference>
<evidence type="ECO:0000313" key="5">
    <source>
        <dbReference type="EMBL" id="RYU97680.1"/>
    </source>
</evidence>
<dbReference type="Gene3D" id="2.60.40.10">
    <property type="entry name" value="Immunoglobulins"/>
    <property type="match status" value="1"/>
</dbReference>
<dbReference type="InterPro" id="IPR008969">
    <property type="entry name" value="CarboxyPept-like_regulatory"/>
</dbReference>
<comment type="subcellular location">
    <subcellularLocation>
        <location evidence="1">Cell outer membrane</location>
    </subcellularLocation>
</comment>
<evidence type="ECO:0000259" key="4">
    <source>
        <dbReference type="Pfam" id="PF14905"/>
    </source>
</evidence>
<evidence type="ECO:0000256" key="2">
    <source>
        <dbReference type="ARBA" id="ARBA00023136"/>
    </source>
</evidence>
<feature type="domain" description="Outer membrane protein beta-barrel" evidence="4">
    <location>
        <begin position="378"/>
        <end position="785"/>
    </location>
</feature>
<dbReference type="PANTHER" id="PTHR40980:SF4">
    <property type="entry name" value="TONB-DEPENDENT RECEPTOR-LIKE BETA-BARREL DOMAIN-CONTAINING PROTEIN"/>
    <property type="match status" value="1"/>
</dbReference>
<dbReference type="InterPro" id="IPR036942">
    <property type="entry name" value="Beta-barrel_TonB_sf"/>
</dbReference>
<keyword evidence="3" id="KW-0998">Cell outer membrane</keyword>
<keyword evidence="5" id="KW-0675">Receptor</keyword>
<evidence type="ECO:0000256" key="3">
    <source>
        <dbReference type="ARBA" id="ARBA00023237"/>
    </source>
</evidence>
<dbReference type="Gene3D" id="2.40.170.20">
    <property type="entry name" value="TonB-dependent receptor, beta-barrel domain"/>
    <property type="match status" value="1"/>
</dbReference>
<dbReference type="GO" id="GO:0009279">
    <property type="term" value="C:cell outer membrane"/>
    <property type="evidence" value="ECO:0007669"/>
    <property type="project" value="UniProtKB-SubCell"/>
</dbReference>
<reference evidence="5 6" key="1">
    <citation type="submission" date="2019-02" db="EMBL/GenBank/DDBJ databases">
        <title>Bacterial novel species Emticicia sp. 17J42-9 isolated from soil.</title>
        <authorList>
            <person name="Jung H.-Y."/>
        </authorList>
    </citation>
    <scope>NUCLEOTIDE SEQUENCE [LARGE SCALE GENOMIC DNA]</scope>
    <source>
        <strain evidence="5 6">17J42-9</strain>
    </source>
</reference>
<dbReference type="Pfam" id="PF13620">
    <property type="entry name" value="CarboxypepD_reg"/>
    <property type="match status" value="1"/>
</dbReference>
<dbReference type="InterPro" id="IPR037066">
    <property type="entry name" value="Plug_dom_sf"/>
</dbReference>
<dbReference type="OrthoDB" id="905812at2"/>
<dbReference type="InterPro" id="IPR041700">
    <property type="entry name" value="OMP_b-brl_3"/>
</dbReference>
<dbReference type="Proteomes" id="UP000293162">
    <property type="component" value="Unassembled WGS sequence"/>
</dbReference>
<dbReference type="SUPFAM" id="SSF49464">
    <property type="entry name" value="Carboxypeptidase regulatory domain-like"/>
    <property type="match status" value="1"/>
</dbReference>
<dbReference type="AlphaFoldDB" id="A0A4V1ZDX5"/>
<dbReference type="Pfam" id="PF14905">
    <property type="entry name" value="OMP_b-brl_3"/>
    <property type="match status" value="1"/>
</dbReference>
<sequence>MYKKLLLFSLLTTVVKAQNGIIKGVIKGDKNEAVVGATVILSKSQQGNIVKSSFTDAEGKFEFEKLKYDTLELAVSFVGMNKYTSGRIILNAQNPSVDLGNITLTNGANELQEVAVKAQKAFVVQKIDRTVINPEALISNAGVTSLEVLEKAPGVTVDVNGNISLRRKGGVVVFVDDKPTYLSAADLANYLRTIPSSSIDSIEIMTNPPAKYDAAGNSGVINIRLKKNIAKGMNGGLNLSYGQGRYMRTNNSFNFNFRLNKFNFFSNLSINKNSSYQDLTITRKYFTEQGQLNSTFVQNSYIRPTNRSQNLKLGLDYYVTKKTTLGIALSGFINPSSRNLTNNATIRNGQNEITGLVEAYNPTDILFKNGSVNLNMTHQFDTKGKEISANFDNIVYQSTVEQRLENSNLNPERELINKSILVSNLPSDISIRAAKVDYINPLTKGGRIEAGAKTSFVKTSNIADFNDVVDNQQIPNYTFSNNFQYKENINAAYLNYSRDFKKISVQAGLRIENTNIVGNQLGNVVVKDSSFKRNYTNLFPTFYTQYRVDSASKHVIGFSVGRRIDRPNYRDMNPFTYPMDRFTYYGGNPFLQPTFSYNVDLSYTYNNFLTTTLQYSRADNVISETNEQRGNIYYSRPGNFAKQVSYGIEVNGNFKIQKWWTLQLYTSFLNNTFQSPVYTEILNDSRWYWVVVPTNQFVINKKWSAELAGSYQTKVLSGQFLVIPIGSIRAGVSTKIMKDKGTLRLNVNDIFYTNQVGGDIRNIKNAAASWYSYLDTRVVTLSFAYRFNKGQNLRVRQNGGSESEQKRVKAS</sequence>
<dbReference type="InterPro" id="IPR013783">
    <property type="entry name" value="Ig-like_fold"/>
</dbReference>
<name>A0A4V1ZDX5_9BACT</name>
<comment type="caution">
    <text evidence="5">The sequence shown here is derived from an EMBL/GenBank/DDBJ whole genome shotgun (WGS) entry which is preliminary data.</text>
</comment>
<organism evidence="5 6">
    <name type="scientific">Emticicia agri</name>
    <dbReference type="NCBI Taxonomy" id="2492393"/>
    <lineage>
        <taxon>Bacteria</taxon>
        <taxon>Pseudomonadati</taxon>
        <taxon>Bacteroidota</taxon>
        <taxon>Cytophagia</taxon>
        <taxon>Cytophagales</taxon>
        <taxon>Leadbetterellaceae</taxon>
        <taxon>Emticicia</taxon>
    </lineage>
</organism>
<dbReference type="RefSeq" id="WP_130019026.1">
    <property type="nucleotide sequence ID" value="NZ_SEWF01000001.1"/>
</dbReference>
<proteinExistence type="predicted"/>
<evidence type="ECO:0000256" key="1">
    <source>
        <dbReference type="ARBA" id="ARBA00004442"/>
    </source>
</evidence>
<keyword evidence="2" id="KW-0472">Membrane</keyword>
<accession>A0A4V1ZDX5</accession>